<dbReference type="InterPro" id="IPR009057">
    <property type="entry name" value="Homeodomain-like_sf"/>
</dbReference>
<evidence type="ECO:0000256" key="3">
    <source>
        <dbReference type="ARBA" id="ARBA00023163"/>
    </source>
</evidence>
<name>A0A9X2JM18_9LACO</name>
<sequence>MNAEYTHEIVKTTGPLSVWIYLHNVPGRVYVAPHWHQGIELSYSVHGTIEDFTISGHCYKTKENQILVVNSQEIHSANNYLTVGSEFLSIIYPYAYVASLYPEITKKEIQLNNLASFSGLQKERYIELQALLLQVVGVFKNESSYQNIRLQTLFDEVLYLMLRYFTYTSTGKTLYGQKAYVIERLQIITKFVNENFQENISLQEIAEKSNVSKEYLARFFKKNMGITVGRYINNVRAQNGYADILGHQKNLTDIAQLNGFSSIKTMNNAMFKLYGTTASQLYKKINI</sequence>
<protein>
    <submittedName>
        <fullName evidence="5">AraC family transcriptional regulator</fullName>
    </submittedName>
</protein>
<dbReference type="Pfam" id="PF02311">
    <property type="entry name" value="AraC_binding"/>
    <property type="match status" value="1"/>
</dbReference>
<dbReference type="SMART" id="SM00342">
    <property type="entry name" value="HTH_ARAC"/>
    <property type="match status" value="1"/>
</dbReference>
<dbReference type="AlphaFoldDB" id="A0A9X2JM18"/>
<dbReference type="PANTHER" id="PTHR43280">
    <property type="entry name" value="ARAC-FAMILY TRANSCRIPTIONAL REGULATOR"/>
    <property type="match status" value="1"/>
</dbReference>
<dbReference type="SUPFAM" id="SSF51215">
    <property type="entry name" value="Regulatory protein AraC"/>
    <property type="match status" value="1"/>
</dbReference>
<dbReference type="GO" id="GO:0043565">
    <property type="term" value="F:sequence-specific DNA binding"/>
    <property type="evidence" value="ECO:0007669"/>
    <property type="project" value="InterPro"/>
</dbReference>
<keyword evidence="2" id="KW-0238">DNA-binding</keyword>
<dbReference type="InterPro" id="IPR018060">
    <property type="entry name" value="HTH_AraC"/>
</dbReference>
<dbReference type="SUPFAM" id="SSF46689">
    <property type="entry name" value="Homeodomain-like"/>
    <property type="match status" value="1"/>
</dbReference>
<proteinExistence type="predicted"/>
<dbReference type="PROSITE" id="PS01124">
    <property type="entry name" value="HTH_ARAC_FAMILY_2"/>
    <property type="match status" value="1"/>
</dbReference>
<organism evidence="5 6">
    <name type="scientific">Ligilactobacillus ubinensis</name>
    <dbReference type="NCBI Taxonomy" id="2876789"/>
    <lineage>
        <taxon>Bacteria</taxon>
        <taxon>Bacillati</taxon>
        <taxon>Bacillota</taxon>
        <taxon>Bacilli</taxon>
        <taxon>Lactobacillales</taxon>
        <taxon>Lactobacillaceae</taxon>
        <taxon>Ligilactobacillus</taxon>
    </lineage>
</organism>
<keyword evidence="6" id="KW-1185">Reference proteome</keyword>
<evidence type="ECO:0000313" key="6">
    <source>
        <dbReference type="Proteomes" id="UP001139006"/>
    </source>
</evidence>
<evidence type="ECO:0000259" key="4">
    <source>
        <dbReference type="PROSITE" id="PS01124"/>
    </source>
</evidence>
<evidence type="ECO:0000313" key="5">
    <source>
        <dbReference type="EMBL" id="MCP0887459.1"/>
    </source>
</evidence>
<dbReference type="InterPro" id="IPR037923">
    <property type="entry name" value="HTH-like"/>
</dbReference>
<evidence type="ECO:0000256" key="1">
    <source>
        <dbReference type="ARBA" id="ARBA00023015"/>
    </source>
</evidence>
<keyword evidence="3" id="KW-0804">Transcription</keyword>
<dbReference type="GO" id="GO:0003700">
    <property type="term" value="F:DNA-binding transcription factor activity"/>
    <property type="evidence" value="ECO:0007669"/>
    <property type="project" value="InterPro"/>
</dbReference>
<comment type="caution">
    <text evidence="5">The sequence shown here is derived from an EMBL/GenBank/DDBJ whole genome shotgun (WGS) entry which is preliminary data.</text>
</comment>
<evidence type="ECO:0000256" key="2">
    <source>
        <dbReference type="ARBA" id="ARBA00023125"/>
    </source>
</evidence>
<keyword evidence="1" id="KW-0805">Transcription regulation</keyword>
<dbReference type="EMBL" id="JAIULA010000018">
    <property type="protein sequence ID" value="MCP0887459.1"/>
    <property type="molecule type" value="Genomic_DNA"/>
</dbReference>
<dbReference type="PANTHER" id="PTHR43280:SF28">
    <property type="entry name" value="HTH-TYPE TRANSCRIPTIONAL ACTIVATOR RHAS"/>
    <property type="match status" value="1"/>
</dbReference>
<gene>
    <name evidence="5" type="ORF">LB941_08930</name>
</gene>
<dbReference type="InterPro" id="IPR003313">
    <property type="entry name" value="AraC-bd"/>
</dbReference>
<accession>A0A9X2JM18</accession>
<dbReference type="Gene3D" id="2.60.120.10">
    <property type="entry name" value="Jelly Rolls"/>
    <property type="match status" value="1"/>
</dbReference>
<dbReference type="Gene3D" id="1.10.10.60">
    <property type="entry name" value="Homeodomain-like"/>
    <property type="match status" value="1"/>
</dbReference>
<dbReference type="Pfam" id="PF12833">
    <property type="entry name" value="HTH_18"/>
    <property type="match status" value="1"/>
</dbReference>
<dbReference type="Proteomes" id="UP001139006">
    <property type="component" value="Unassembled WGS sequence"/>
</dbReference>
<feature type="domain" description="HTH araC/xylS-type" evidence="4">
    <location>
        <begin position="186"/>
        <end position="284"/>
    </location>
</feature>
<dbReference type="InterPro" id="IPR014710">
    <property type="entry name" value="RmlC-like_jellyroll"/>
</dbReference>
<reference evidence="5 6" key="1">
    <citation type="journal article" date="2023" name="Int. J. Syst. Evol. Microbiol.">
        <title>Ligilactobacillus ubinensis sp. nov., a novel species isolated from the wild ferment of a durian fruit (Durio zibethinus).</title>
        <authorList>
            <person name="Heng Y.C."/>
            <person name="Menon N."/>
            <person name="Chen B."/>
            <person name="Loo B.Z.L."/>
            <person name="Wong G.W.J."/>
            <person name="Lim A.C.H."/>
            <person name="Silvaraju S."/>
            <person name="Kittelmann S."/>
        </authorList>
    </citation>
    <scope>NUCLEOTIDE SEQUENCE [LARGE SCALE GENOMIC DNA]</scope>
    <source>
        <strain evidence="5 6">WILCCON 0076</strain>
    </source>
</reference>
<dbReference type="RefSeq" id="WP_253361337.1">
    <property type="nucleotide sequence ID" value="NZ_JAIULA010000018.1"/>
</dbReference>